<keyword evidence="5 9" id="KW-0479">Metal-binding</keyword>
<dbReference type="InterPro" id="IPR050364">
    <property type="entry name" value="Cytochrome_P450_fung"/>
</dbReference>
<evidence type="ECO:0000256" key="9">
    <source>
        <dbReference type="PIRSR" id="PIRSR602401-1"/>
    </source>
</evidence>
<dbReference type="GO" id="GO:0020037">
    <property type="term" value="F:heme binding"/>
    <property type="evidence" value="ECO:0007669"/>
    <property type="project" value="InterPro"/>
</dbReference>
<evidence type="ECO:0000256" key="3">
    <source>
        <dbReference type="ARBA" id="ARBA00010617"/>
    </source>
</evidence>
<dbReference type="AlphaFoldDB" id="A0A1B7MW06"/>
<comment type="similarity">
    <text evidence="3 10">Belongs to the cytochrome P450 family.</text>
</comment>
<dbReference type="STRING" id="1314800.A0A1B7MW06"/>
<organism evidence="11 12">
    <name type="scientific">Rhizopogon vinicolor AM-OR11-026</name>
    <dbReference type="NCBI Taxonomy" id="1314800"/>
    <lineage>
        <taxon>Eukaryota</taxon>
        <taxon>Fungi</taxon>
        <taxon>Dikarya</taxon>
        <taxon>Basidiomycota</taxon>
        <taxon>Agaricomycotina</taxon>
        <taxon>Agaricomycetes</taxon>
        <taxon>Agaricomycetidae</taxon>
        <taxon>Boletales</taxon>
        <taxon>Suillineae</taxon>
        <taxon>Rhizopogonaceae</taxon>
        <taxon>Rhizopogon</taxon>
    </lineage>
</organism>
<evidence type="ECO:0000256" key="6">
    <source>
        <dbReference type="ARBA" id="ARBA00023002"/>
    </source>
</evidence>
<evidence type="ECO:0000256" key="5">
    <source>
        <dbReference type="ARBA" id="ARBA00022723"/>
    </source>
</evidence>
<reference evidence="11 12" key="1">
    <citation type="submission" date="2016-06" db="EMBL/GenBank/DDBJ databases">
        <title>Comparative genomics of the ectomycorrhizal sister species Rhizopogon vinicolor and Rhizopogon vesiculosus (Basidiomycota: Boletales) reveals a divergence of the mating type B locus.</title>
        <authorList>
            <consortium name="DOE Joint Genome Institute"/>
            <person name="Mujic A.B."/>
            <person name="Kuo A."/>
            <person name="Tritt A."/>
            <person name="Lipzen A."/>
            <person name="Chen C."/>
            <person name="Johnson J."/>
            <person name="Sharma A."/>
            <person name="Barry K."/>
            <person name="Grigoriev I.V."/>
            <person name="Spatafora J.W."/>
        </authorList>
    </citation>
    <scope>NUCLEOTIDE SEQUENCE [LARGE SCALE GENOMIC DNA]</scope>
    <source>
        <strain evidence="11 12">AM-OR11-026</strain>
    </source>
</reference>
<keyword evidence="7 9" id="KW-0408">Iron</keyword>
<accession>A0A1B7MW06</accession>
<dbReference type="GO" id="GO:0005506">
    <property type="term" value="F:iron ion binding"/>
    <property type="evidence" value="ECO:0007669"/>
    <property type="project" value="InterPro"/>
</dbReference>
<dbReference type="PRINTS" id="PR00463">
    <property type="entry name" value="EP450I"/>
</dbReference>
<dbReference type="InterPro" id="IPR017972">
    <property type="entry name" value="Cyt_P450_CS"/>
</dbReference>
<protein>
    <submittedName>
        <fullName evidence="11">Cytochrome P450</fullName>
    </submittedName>
</protein>
<evidence type="ECO:0000256" key="1">
    <source>
        <dbReference type="ARBA" id="ARBA00001971"/>
    </source>
</evidence>
<dbReference type="InParanoid" id="A0A1B7MW06"/>
<gene>
    <name evidence="11" type="ORF">K503DRAFT_720757</name>
</gene>
<dbReference type="PANTHER" id="PTHR46300">
    <property type="entry name" value="P450, PUTATIVE (EUROFUNG)-RELATED-RELATED"/>
    <property type="match status" value="1"/>
</dbReference>
<name>A0A1B7MW06_9AGAM</name>
<evidence type="ECO:0000256" key="2">
    <source>
        <dbReference type="ARBA" id="ARBA00005179"/>
    </source>
</evidence>
<dbReference type="CDD" id="cd11065">
    <property type="entry name" value="CYP64-like"/>
    <property type="match status" value="1"/>
</dbReference>
<evidence type="ECO:0000256" key="8">
    <source>
        <dbReference type="ARBA" id="ARBA00023033"/>
    </source>
</evidence>
<comment type="pathway">
    <text evidence="2">Secondary metabolite biosynthesis.</text>
</comment>
<keyword evidence="6 10" id="KW-0560">Oxidoreductase</keyword>
<proteinExistence type="inferred from homology"/>
<dbReference type="Gene3D" id="1.10.630.10">
    <property type="entry name" value="Cytochrome P450"/>
    <property type="match status" value="1"/>
</dbReference>
<dbReference type="InterPro" id="IPR001128">
    <property type="entry name" value="Cyt_P450"/>
</dbReference>
<dbReference type="PRINTS" id="PR00385">
    <property type="entry name" value="P450"/>
</dbReference>
<dbReference type="Pfam" id="PF00067">
    <property type="entry name" value="p450"/>
    <property type="match status" value="1"/>
</dbReference>
<dbReference type="Proteomes" id="UP000092154">
    <property type="component" value="Unassembled WGS sequence"/>
</dbReference>
<dbReference type="EMBL" id="KV448393">
    <property type="protein sequence ID" value="OAX36803.1"/>
    <property type="molecule type" value="Genomic_DNA"/>
</dbReference>
<feature type="binding site" description="axial binding residue" evidence="9">
    <location>
        <position position="381"/>
    </location>
    <ligand>
        <name>heme</name>
        <dbReference type="ChEBI" id="CHEBI:30413"/>
    </ligand>
    <ligandPart>
        <name>Fe</name>
        <dbReference type="ChEBI" id="CHEBI:18248"/>
    </ligandPart>
</feature>
<dbReference type="InterPro" id="IPR002401">
    <property type="entry name" value="Cyt_P450_E_grp-I"/>
</dbReference>
<dbReference type="InterPro" id="IPR036396">
    <property type="entry name" value="Cyt_P450_sf"/>
</dbReference>
<keyword evidence="12" id="KW-1185">Reference proteome</keyword>
<evidence type="ECO:0000313" key="12">
    <source>
        <dbReference type="Proteomes" id="UP000092154"/>
    </source>
</evidence>
<sequence length="452" mass="51822">MRPFLTVRKWIEEYGPLVTVRSGTQKVVYIGRHKAAMDIMEKQGRSSADRPRQIAAGEILSGEQSVAFTHAGERFRRMRRALHSHLHPNAADKYQPLQMSYMKNVVHAILDDPDNFQNHALTFTASTIMSVAYGKTAPTFANDPEVRSVRQRFVALSKAMRPGAYLVDSIPWLKHIPWYGRELREEFETNKRFYTGQLNHVKQQIRDNEDISSSFSKYMLENNHLYDFSETEVAFLAGGFIVAGMHSIAVTIATMLMAAACFPDEQAKVQAELDAVIRSHQAPTFDDEQSLPRLQAFINEVHRWRPLAPEGVAHRMTEDVIWENYCIPAGTTVIGNIWAISRDPDVFPEPDAFKPDRWLNDQGRLKEDLKFYPFGFGRRVCPGRHLAQRAVFIHTLVVLWAFQLTLDRTKPLNDLGYMNAVMPDDRQCHIGFKTRIPETELRRMMQNYPATA</sequence>
<evidence type="ECO:0000313" key="11">
    <source>
        <dbReference type="EMBL" id="OAX36803.1"/>
    </source>
</evidence>
<dbReference type="PROSITE" id="PS00086">
    <property type="entry name" value="CYTOCHROME_P450"/>
    <property type="match status" value="1"/>
</dbReference>
<evidence type="ECO:0000256" key="7">
    <source>
        <dbReference type="ARBA" id="ARBA00023004"/>
    </source>
</evidence>
<comment type="cofactor">
    <cofactor evidence="1 9">
        <name>heme</name>
        <dbReference type="ChEBI" id="CHEBI:30413"/>
    </cofactor>
</comment>
<evidence type="ECO:0000256" key="10">
    <source>
        <dbReference type="RuleBase" id="RU000461"/>
    </source>
</evidence>
<evidence type="ECO:0000256" key="4">
    <source>
        <dbReference type="ARBA" id="ARBA00022617"/>
    </source>
</evidence>
<dbReference type="OrthoDB" id="2789670at2759"/>
<dbReference type="GO" id="GO:0016705">
    <property type="term" value="F:oxidoreductase activity, acting on paired donors, with incorporation or reduction of molecular oxygen"/>
    <property type="evidence" value="ECO:0007669"/>
    <property type="project" value="InterPro"/>
</dbReference>
<keyword evidence="4 9" id="KW-0349">Heme</keyword>
<dbReference type="SUPFAM" id="SSF48264">
    <property type="entry name" value="Cytochrome P450"/>
    <property type="match status" value="1"/>
</dbReference>
<dbReference type="PANTHER" id="PTHR46300:SF1">
    <property type="entry name" value="P450, PUTATIVE (EUROFUNG)-RELATED"/>
    <property type="match status" value="1"/>
</dbReference>
<dbReference type="GO" id="GO:0004497">
    <property type="term" value="F:monooxygenase activity"/>
    <property type="evidence" value="ECO:0007669"/>
    <property type="project" value="UniProtKB-KW"/>
</dbReference>
<keyword evidence="8 10" id="KW-0503">Monooxygenase</keyword>